<protein>
    <submittedName>
        <fullName evidence="1">Aldolase</fullName>
    </submittedName>
</protein>
<dbReference type="AlphaFoldDB" id="A0A2W2G3Y0"/>
<feature type="non-terminal residue" evidence="1">
    <location>
        <position position="1"/>
    </location>
</feature>
<organism evidence="1 2">
    <name type="scientific">Spongiactinospora gelatinilytica</name>
    <dbReference type="NCBI Taxonomy" id="2666298"/>
    <lineage>
        <taxon>Bacteria</taxon>
        <taxon>Bacillati</taxon>
        <taxon>Actinomycetota</taxon>
        <taxon>Actinomycetes</taxon>
        <taxon>Streptosporangiales</taxon>
        <taxon>Streptosporangiaceae</taxon>
        <taxon>Spongiactinospora</taxon>
    </lineage>
</organism>
<evidence type="ECO:0000313" key="2">
    <source>
        <dbReference type="Proteomes" id="UP000248544"/>
    </source>
</evidence>
<name>A0A2W2G3Y0_9ACTN</name>
<evidence type="ECO:0000313" key="1">
    <source>
        <dbReference type="EMBL" id="PZG37129.1"/>
    </source>
</evidence>
<gene>
    <name evidence="1" type="ORF">C1I98_25770</name>
</gene>
<accession>A0A2W2G3Y0</accession>
<reference evidence="1 2" key="1">
    <citation type="submission" date="2018-01" db="EMBL/GenBank/DDBJ databases">
        <title>Draft genome sequence of Sphaerisporangium sp. 7K107.</title>
        <authorList>
            <person name="Sahin N."/>
            <person name="Saygin H."/>
            <person name="Ay H."/>
        </authorList>
    </citation>
    <scope>NUCLEOTIDE SEQUENCE [LARGE SCALE GENOMIC DNA]</scope>
    <source>
        <strain evidence="1 2">7K107</strain>
    </source>
</reference>
<sequence>ALVAHSLSHGYYQGGDTHPAHLVSRYVATYTFHLAHRPAYTAKAAAPADPALTSLSSSTALARARHALGD</sequence>
<dbReference type="EMBL" id="POUA01000240">
    <property type="protein sequence ID" value="PZG37129.1"/>
    <property type="molecule type" value="Genomic_DNA"/>
</dbReference>
<dbReference type="Pfam" id="PF22484">
    <property type="entry name" value="DUF6986"/>
    <property type="match status" value="1"/>
</dbReference>
<proteinExistence type="predicted"/>
<comment type="caution">
    <text evidence="1">The sequence shown here is derived from an EMBL/GenBank/DDBJ whole genome shotgun (WGS) entry which is preliminary data.</text>
</comment>
<dbReference type="InterPro" id="IPR054255">
    <property type="entry name" value="DUF6986"/>
</dbReference>
<dbReference type="Proteomes" id="UP000248544">
    <property type="component" value="Unassembled WGS sequence"/>
</dbReference>
<keyword evidence="2" id="KW-1185">Reference proteome</keyword>